<accession>A0AAJ0H9Y5</accession>
<dbReference type="Gene3D" id="3.90.1200.10">
    <property type="match status" value="1"/>
</dbReference>
<comment type="caution">
    <text evidence="1">The sequence shown here is derived from an EMBL/GenBank/DDBJ whole genome shotgun (WGS) entry which is preliminary data.</text>
</comment>
<gene>
    <name evidence="1" type="ORF">B0T25DRAFT_585283</name>
</gene>
<dbReference type="PANTHER" id="PTHR21310">
    <property type="entry name" value="AMINOGLYCOSIDE PHOSPHOTRANSFERASE-RELATED-RELATED"/>
    <property type="match status" value="1"/>
</dbReference>
<dbReference type="EMBL" id="JAUIQD010000007">
    <property type="protein sequence ID" value="KAK3344524.1"/>
    <property type="molecule type" value="Genomic_DNA"/>
</dbReference>
<sequence>MANCSGYSGNARKRDEFIASISEQQVLDLASSYLHSPRTFFRDPARGSYNICYFAQFGDGEKWVTMSVEQRTQLYTSLADIYIQLRRLEFPAIGCLTRDSDDGIRVGRVTMSIDINTQELDGLRPSSIQESYYDLGESTLLTDRLYHLHLFRQYAEQWTDCQLDHGLFVLDGDLEPQNLIVDAGENMSVLCLLDWEWSRMAWNFVHQDYLKHFNRLLIIIRERERELFGGSPISLADEWEQGKQDSGFLVANAVQN</sequence>
<dbReference type="PANTHER" id="PTHR21310:SF37">
    <property type="entry name" value="AMINOGLYCOSIDE PHOSPHOTRANSFERASE DOMAIN-CONTAINING PROTEIN"/>
    <property type="match status" value="1"/>
</dbReference>
<name>A0AAJ0H9Y5_9PEZI</name>
<dbReference type="SUPFAM" id="SSF56112">
    <property type="entry name" value="Protein kinase-like (PK-like)"/>
    <property type="match status" value="1"/>
</dbReference>
<organism evidence="1 2">
    <name type="scientific">Lasiosphaeria hispida</name>
    <dbReference type="NCBI Taxonomy" id="260671"/>
    <lineage>
        <taxon>Eukaryota</taxon>
        <taxon>Fungi</taxon>
        <taxon>Dikarya</taxon>
        <taxon>Ascomycota</taxon>
        <taxon>Pezizomycotina</taxon>
        <taxon>Sordariomycetes</taxon>
        <taxon>Sordariomycetidae</taxon>
        <taxon>Sordariales</taxon>
        <taxon>Lasiosphaeriaceae</taxon>
        <taxon>Lasiosphaeria</taxon>
    </lineage>
</organism>
<evidence type="ECO:0008006" key="3">
    <source>
        <dbReference type="Google" id="ProtNLM"/>
    </source>
</evidence>
<dbReference type="InterPro" id="IPR051678">
    <property type="entry name" value="AGP_Transferase"/>
</dbReference>
<protein>
    <recommendedName>
        <fullName evidence="3">Aminoglycoside phosphotransferase domain-containing protein</fullName>
    </recommendedName>
</protein>
<dbReference type="Proteomes" id="UP001275084">
    <property type="component" value="Unassembled WGS sequence"/>
</dbReference>
<evidence type="ECO:0000313" key="2">
    <source>
        <dbReference type="Proteomes" id="UP001275084"/>
    </source>
</evidence>
<proteinExistence type="predicted"/>
<dbReference type="AlphaFoldDB" id="A0AAJ0H9Y5"/>
<reference evidence="1" key="2">
    <citation type="submission" date="2023-06" db="EMBL/GenBank/DDBJ databases">
        <authorList>
            <consortium name="Lawrence Berkeley National Laboratory"/>
            <person name="Haridas S."/>
            <person name="Hensen N."/>
            <person name="Bonometti L."/>
            <person name="Westerberg I."/>
            <person name="Brannstrom I.O."/>
            <person name="Guillou S."/>
            <person name="Cros-Aarteil S."/>
            <person name="Calhoun S."/>
            <person name="Kuo A."/>
            <person name="Mondo S."/>
            <person name="Pangilinan J."/>
            <person name="Riley R."/>
            <person name="Labutti K."/>
            <person name="Andreopoulos B."/>
            <person name="Lipzen A."/>
            <person name="Chen C."/>
            <person name="Yanf M."/>
            <person name="Daum C."/>
            <person name="Ng V."/>
            <person name="Clum A."/>
            <person name="Steindorff A."/>
            <person name="Ohm R."/>
            <person name="Martin F."/>
            <person name="Silar P."/>
            <person name="Natvig D."/>
            <person name="Lalanne C."/>
            <person name="Gautier V."/>
            <person name="Ament-Velasquez S.L."/>
            <person name="Kruys A."/>
            <person name="Hutchinson M.I."/>
            <person name="Powell A.J."/>
            <person name="Barry K."/>
            <person name="Miller A.N."/>
            <person name="Grigoriev I.V."/>
            <person name="Debuchy R."/>
            <person name="Gladieux P."/>
            <person name="Thoren M.H."/>
            <person name="Johannesson H."/>
        </authorList>
    </citation>
    <scope>NUCLEOTIDE SEQUENCE</scope>
    <source>
        <strain evidence="1">CBS 955.72</strain>
    </source>
</reference>
<evidence type="ECO:0000313" key="1">
    <source>
        <dbReference type="EMBL" id="KAK3344524.1"/>
    </source>
</evidence>
<reference evidence="1" key="1">
    <citation type="journal article" date="2023" name="Mol. Phylogenet. Evol.">
        <title>Genome-scale phylogeny and comparative genomics of the fungal order Sordariales.</title>
        <authorList>
            <person name="Hensen N."/>
            <person name="Bonometti L."/>
            <person name="Westerberg I."/>
            <person name="Brannstrom I.O."/>
            <person name="Guillou S."/>
            <person name="Cros-Aarteil S."/>
            <person name="Calhoun S."/>
            <person name="Haridas S."/>
            <person name="Kuo A."/>
            <person name="Mondo S."/>
            <person name="Pangilinan J."/>
            <person name="Riley R."/>
            <person name="LaButti K."/>
            <person name="Andreopoulos B."/>
            <person name="Lipzen A."/>
            <person name="Chen C."/>
            <person name="Yan M."/>
            <person name="Daum C."/>
            <person name="Ng V."/>
            <person name="Clum A."/>
            <person name="Steindorff A."/>
            <person name="Ohm R.A."/>
            <person name="Martin F."/>
            <person name="Silar P."/>
            <person name="Natvig D.O."/>
            <person name="Lalanne C."/>
            <person name="Gautier V."/>
            <person name="Ament-Velasquez S.L."/>
            <person name="Kruys A."/>
            <person name="Hutchinson M.I."/>
            <person name="Powell A.J."/>
            <person name="Barry K."/>
            <person name="Miller A.N."/>
            <person name="Grigoriev I.V."/>
            <person name="Debuchy R."/>
            <person name="Gladieux P."/>
            <person name="Hiltunen Thoren M."/>
            <person name="Johannesson H."/>
        </authorList>
    </citation>
    <scope>NUCLEOTIDE SEQUENCE</scope>
    <source>
        <strain evidence="1">CBS 955.72</strain>
    </source>
</reference>
<keyword evidence="2" id="KW-1185">Reference proteome</keyword>
<dbReference type="InterPro" id="IPR011009">
    <property type="entry name" value="Kinase-like_dom_sf"/>
</dbReference>